<protein>
    <submittedName>
        <fullName evidence="9">Response regulator UvrY</fullName>
    </submittedName>
</protein>
<dbReference type="Proteomes" id="UP000250079">
    <property type="component" value="Chromosome"/>
</dbReference>
<feature type="modified residue" description="4-aspartylphosphate" evidence="6">
    <location>
        <position position="57"/>
    </location>
</feature>
<reference evidence="9 10" key="1">
    <citation type="submission" date="2016-12" db="EMBL/GenBank/DDBJ databases">
        <authorList>
            <person name="Song W.-J."/>
            <person name="Kurnit D.M."/>
        </authorList>
    </citation>
    <scope>NUCLEOTIDE SEQUENCE [LARGE SCALE GENOMIC DNA]</scope>
    <source>
        <strain evidence="9 10">IMCC3135</strain>
    </source>
</reference>
<keyword evidence="1 6" id="KW-0597">Phosphoprotein</keyword>
<dbReference type="AlphaFoldDB" id="A0A2Z2NXF0"/>
<evidence type="ECO:0000256" key="6">
    <source>
        <dbReference type="PROSITE-ProRule" id="PRU00169"/>
    </source>
</evidence>
<organism evidence="9 10">
    <name type="scientific">Granulosicoccus antarcticus IMCC3135</name>
    <dbReference type="NCBI Taxonomy" id="1192854"/>
    <lineage>
        <taxon>Bacteria</taxon>
        <taxon>Pseudomonadati</taxon>
        <taxon>Pseudomonadota</taxon>
        <taxon>Gammaproteobacteria</taxon>
        <taxon>Chromatiales</taxon>
        <taxon>Granulosicoccaceae</taxon>
        <taxon>Granulosicoccus</taxon>
    </lineage>
</organism>
<dbReference type="SUPFAM" id="SSF52172">
    <property type="entry name" value="CheY-like"/>
    <property type="match status" value="1"/>
</dbReference>
<dbReference type="Pfam" id="PF00072">
    <property type="entry name" value="Response_reg"/>
    <property type="match status" value="1"/>
</dbReference>
<proteinExistence type="predicted"/>
<dbReference type="PROSITE" id="PS50043">
    <property type="entry name" value="HTH_LUXR_2"/>
    <property type="match status" value="1"/>
</dbReference>
<evidence type="ECO:0000259" key="8">
    <source>
        <dbReference type="PROSITE" id="PS50110"/>
    </source>
</evidence>
<gene>
    <name evidence="9" type="primary">uvrY</name>
    <name evidence="9" type="ORF">IMCC3135_21830</name>
</gene>
<dbReference type="KEGG" id="gai:IMCC3135_21830"/>
<evidence type="ECO:0000256" key="2">
    <source>
        <dbReference type="ARBA" id="ARBA00023012"/>
    </source>
</evidence>
<evidence type="ECO:0000256" key="1">
    <source>
        <dbReference type="ARBA" id="ARBA00022553"/>
    </source>
</evidence>
<dbReference type="InterPro" id="IPR039420">
    <property type="entry name" value="WalR-like"/>
</dbReference>
<keyword evidence="5" id="KW-0804">Transcription</keyword>
<dbReference type="OrthoDB" id="9796655at2"/>
<dbReference type="InterPro" id="IPR000792">
    <property type="entry name" value="Tscrpt_reg_LuxR_C"/>
</dbReference>
<sequence length="215" mass="24021">MNGHLKVLVVDDHELVRAGMRRLLEENPQIGFIFEANSGEEALEMAATQPFDLVLMDISLPGINGLEASDKLLSLAPDSRIIMVTGKLEGGHIRKLLNAGVRGYITKGSSSDEMDKAMRIVMDGEQYLSPDVAQQVAMDVINGDNQNPFDKLTSRESEIITLLLRGHRNRQISSNLHISEKTVSTHRTRAFEKLQVKTTAELVRLAIRFDLWNED</sequence>
<name>A0A2Z2NXF0_9GAMM</name>
<dbReference type="InterPro" id="IPR011006">
    <property type="entry name" value="CheY-like_superfamily"/>
</dbReference>
<dbReference type="PRINTS" id="PR00038">
    <property type="entry name" value="HTHLUXR"/>
</dbReference>
<dbReference type="CDD" id="cd06170">
    <property type="entry name" value="LuxR_C_like"/>
    <property type="match status" value="1"/>
</dbReference>
<dbReference type="SUPFAM" id="SSF46894">
    <property type="entry name" value="C-terminal effector domain of the bipartite response regulators"/>
    <property type="match status" value="1"/>
</dbReference>
<dbReference type="PANTHER" id="PTHR43214">
    <property type="entry name" value="TWO-COMPONENT RESPONSE REGULATOR"/>
    <property type="match status" value="1"/>
</dbReference>
<evidence type="ECO:0000256" key="4">
    <source>
        <dbReference type="ARBA" id="ARBA00023125"/>
    </source>
</evidence>
<feature type="domain" description="Response regulatory" evidence="8">
    <location>
        <begin position="6"/>
        <end position="122"/>
    </location>
</feature>
<evidence type="ECO:0000313" key="10">
    <source>
        <dbReference type="Proteomes" id="UP000250079"/>
    </source>
</evidence>
<dbReference type="InterPro" id="IPR016032">
    <property type="entry name" value="Sig_transdc_resp-reg_C-effctor"/>
</dbReference>
<evidence type="ECO:0000313" key="9">
    <source>
        <dbReference type="EMBL" id="ASJ74438.1"/>
    </source>
</evidence>
<dbReference type="RefSeq" id="WP_088919472.1">
    <property type="nucleotide sequence ID" value="NZ_CP018632.1"/>
</dbReference>
<evidence type="ECO:0000256" key="5">
    <source>
        <dbReference type="ARBA" id="ARBA00023163"/>
    </source>
</evidence>
<dbReference type="InterPro" id="IPR001789">
    <property type="entry name" value="Sig_transdc_resp-reg_receiver"/>
</dbReference>
<dbReference type="EMBL" id="CP018632">
    <property type="protein sequence ID" value="ASJ74438.1"/>
    <property type="molecule type" value="Genomic_DNA"/>
</dbReference>
<feature type="domain" description="HTH luxR-type" evidence="7">
    <location>
        <begin position="145"/>
        <end position="210"/>
    </location>
</feature>
<dbReference type="Pfam" id="PF00196">
    <property type="entry name" value="GerE"/>
    <property type="match status" value="1"/>
</dbReference>
<dbReference type="GO" id="GO:0003677">
    <property type="term" value="F:DNA binding"/>
    <property type="evidence" value="ECO:0007669"/>
    <property type="project" value="UniProtKB-KW"/>
</dbReference>
<keyword evidence="3" id="KW-0805">Transcription regulation</keyword>
<keyword evidence="2" id="KW-0902">Two-component regulatory system</keyword>
<dbReference type="GO" id="GO:0000160">
    <property type="term" value="P:phosphorelay signal transduction system"/>
    <property type="evidence" value="ECO:0007669"/>
    <property type="project" value="UniProtKB-KW"/>
</dbReference>
<dbReference type="InterPro" id="IPR058245">
    <property type="entry name" value="NreC/VraR/RcsB-like_REC"/>
</dbReference>
<dbReference type="PANTHER" id="PTHR43214:SF3">
    <property type="entry name" value="RESPONSE REGULATOR UVRY"/>
    <property type="match status" value="1"/>
</dbReference>
<dbReference type="CDD" id="cd17535">
    <property type="entry name" value="REC_NarL-like"/>
    <property type="match status" value="1"/>
</dbReference>
<dbReference type="SMART" id="SM00448">
    <property type="entry name" value="REC"/>
    <property type="match status" value="1"/>
</dbReference>
<dbReference type="PROSITE" id="PS50110">
    <property type="entry name" value="RESPONSE_REGULATORY"/>
    <property type="match status" value="1"/>
</dbReference>
<evidence type="ECO:0000256" key="3">
    <source>
        <dbReference type="ARBA" id="ARBA00023015"/>
    </source>
</evidence>
<keyword evidence="10" id="KW-1185">Reference proteome</keyword>
<keyword evidence="4" id="KW-0238">DNA-binding</keyword>
<dbReference type="GO" id="GO:0006355">
    <property type="term" value="P:regulation of DNA-templated transcription"/>
    <property type="evidence" value="ECO:0007669"/>
    <property type="project" value="InterPro"/>
</dbReference>
<dbReference type="SMART" id="SM00421">
    <property type="entry name" value="HTH_LUXR"/>
    <property type="match status" value="1"/>
</dbReference>
<dbReference type="Gene3D" id="3.40.50.2300">
    <property type="match status" value="1"/>
</dbReference>
<dbReference type="PROSITE" id="PS00622">
    <property type="entry name" value="HTH_LUXR_1"/>
    <property type="match status" value="1"/>
</dbReference>
<evidence type="ECO:0000259" key="7">
    <source>
        <dbReference type="PROSITE" id="PS50043"/>
    </source>
</evidence>
<accession>A0A2Z2NXF0</accession>